<gene>
    <name evidence="6" type="ORF">NMOB1V02_LOCUS2969</name>
</gene>
<dbReference type="OrthoDB" id="7995304at2759"/>
<feature type="region of interest" description="Disordered" evidence="4">
    <location>
        <begin position="306"/>
        <end position="348"/>
    </location>
</feature>
<dbReference type="Pfam" id="PF04218">
    <property type="entry name" value="CENP-B_N"/>
    <property type="match status" value="1"/>
</dbReference>
<accession>A0A7R9BJM3</accession>
<proteinExistence type="predicted"/>
<feature type="domain" description="HTH CENPB-type" evidence="5">
    <location>
        <begin position="69"/>
        <end position="159"/>
    </location>
</feature>
<dbReference type="InterPro" id="IPR009057">
    <property type="entry name" value="Homeodomain-like_sf"/>
</dbReference>
<dbReference type="Gene3D" id="1.10.10.60">
    <property type="entry name" value="Homeodomain-like"/>
    <property type="match status" value="2"/>
</dbReference>
<evidence type="ECO:0000256" key="1">
    <source>
        <dbReference type="ARBA" id="ARBA00004123"/>
    </source>
</evidence>
<organism evidence="6">
    <name type="scientific">Notodromas monacha</name>
    <dbReference type="NCBI Taxonomy" id="399045"/>
    <lineage>
        <taxon>Eukaryota</taxon>
        <taxon>Metazoa</taxon>
        <taxon>Ecdysozoa</taxon>
        <taxon>Arthropoda</taxon>
        <taxon>Crustacea</taxon>
        <taxon>Oligostraca</taxon>
        <taxon>Ostracoda</taxon>
        <taxon>Podocopa</taxon>
        <taxon>Podocopida</taxon>
        <taxon>Cypridocopina</taxon>
        <taxon>Cypridoidea</taxon>
        <taxon>Cyprididae</taxon>
        <taxon>Notodromas</taxon>
    </lineage>
</organism>
<dbReference type="PANTHER" id="PTHR19303:SF73">
    <property type="entry name" value="PROTEIN PDC2"/>
    <property type="match status" value="1"/>
</dbReference>
<dbReference type="EMBL" id="CAJPEX010000366">
    <property type="protein sequence ID" value="CAG0915321.1"/>
    <property type="molecule type" value="Genomic_DNA"/>
</dbReference>
<dbReference type="Pfam" id="PF03221">
    <property type="entry name" value="HTH_Tnp_Tc5"/>
    <property type="match status" value="1"/>
</dbReference>
<dbReference type="InterPro" id="IPR050863">
    <property type="entry name" value="CenT-Element_Derived"/>
</dbReference>
<evidence type="ECO:0000313" key="6">
    <source>
        <dbReference type="EMBL" id="CAD7275169.1"/>
    </source>
</evidence>
<dbReference type="PROSITE" id="PS51253">
    <property type="entry name" value="HTH_CENPB"/>
    <property type="match status" value="1"/>
</dbReference>
<dbReference type="Proteomes" id="UP000678499">
    <property type="component" value="Unassembled WGS sequence"/>
</dbReference>
<dbReference type="EMBL" id="OA882403">
    <property type="protein sequence ID" value="CAD7275169.1"/>
    <property type="molecule type" value="Genomic_DNA"/>
</dbReference>
<dbReference type="GO" id="GO:0003677">
    <property type="term" value="F:DNA binding"/>
    <property type="evidence" value="ECO:0007669"/>
    <property type="project" value="UniProtKB-KW"/>
</dbReference>
<dbReference type="PANTHER" id="PTHR19303">
    <property type="entry name" value="TRANSPOSON"/>
    <property type="match status" value="1"/>
</dbReference>
<dbReference type="InterPro" id="IPR007889">
    <property type="entry name" value="HTH_Psq"/>
</dbReference>
<evidence type="ECO:0000259" key="5">
    <source>
        <dbReference type="PROSITE" id="PS51253"/>
    </source>
</evidence>
<keyword evidence="7" id="KW-1185">Reference proteome</keyword>
<comment type="subcellular location">
    <subcellularLocation>
        <location evidence="1">Nucleus</location>
    </subcellularLocation>
</comment>
<evidence type="ECO:0000256" key="4">
    <source>
        <dbReference type="SAM" id="MobiDB-lite"/>
    </source>
</evidence>
<dbReference type="AlphaFoldDB" id="A0A7R9BJM3"/>
<dbReference type="InterPro" id="IPR006600">
    <property type="entry name" value="HTH_CenpB_DNA-bd_dom"/>
</dbReference>
<dbReference type="SMART" id="SM00674">
    <property type="entry name" value="CENPB"/>
    <property type="match status" value="1"/>
</dbReference>
<keyword evidence="2" id="KW-0238">DNA-binding</keyword>
<name>A0A7R9BJM3_9CRUS</name>
<evidence type="ECO:0000313" key="7">
    <source>
        <dbReference type="Proteomes" id="UP000678499"/>
    </source>
</evidence>
<reference evidence="6" key="1">
    <citation type="submission" date="2020-11" db="EMBL/GenBank/DDBJ databases">
        <authorList>
            <person name="Tran Van P."/>
        </authorList>
    </citation>
    <scope>NUCLEOTIDE SEQUENCE</scope>
</reference>
<sequence>MSNKSGKKRKLITLDEKRVMIQRIGSGEKQTDVAKEYGLSKQSINSIWTNREKIMAACETTGKGVSRIHNKRHRHPVMDEVEKLLLLWIEDMQMRGDPLSGEHICSKARQIYEEIIKDYPGESCDYDHEEEEEEKRKGFRASNGWFYRFLKRTGIRTDKMTGEEGDLLPIIACQCVLDDDDGEDNKEMLAEIVATARNLNMDVDEEDLTELVEENAEHLSVEDLREMAAMKENEEQGLPKTQQEVPIKTADIEQFLKGWERVQDFSMKHHPKKLEVKQVLDAVDDLCGGYFRSLMKSRKMKQTNIKNFFSPPRAGPSGATPTGPSAGAQAGPSRDQNLFKRHVGNDSD</sequence>
<protein>
    <recommendedName>
        <fullName evidence="5">HTH CENPB-type domain-containing protein</fullName>
    </recommendedName>
</protein>
<dbReference type="SUPFAM" id="SSF46689">
    <property type="entry name" value="Homeodomain-like"/>
    <property type="match status" value="2"/>
</dbReference>
<evidence type="ECO:0000256" key="2">
    <source>
        <dbReference type="ARBA" id="ARBA00023125"/>
    </source>
</evidence>
<dbReference type="GO" id="GO:0005634">
    <property type="term" value="C:nucleus"/>
    <property type="evidence" value="ECO:0007669"/>
    <property type="project" value="UniProtKB-SubCell"/>
</dbReference>
<keyword evidence="3" id="KW-0539">Nucleus</keyword>
<evidence type="ECO:0000256" key="3">
    <source>
        <dbReference type="ARBA" id="ARBA00023242"/>
    </source>
</evidence>